<dbReference type="Gene3D" id="1.20.1540.10">
    <property type="entry name" value="Rhomboid-like"/>
    <property type="match status" value="1"/>
</dbReference>
<keyword evidence="11" id="KW-1185">Reference proteome</keyword>
<keyword evidence="3 8" id="KW-0812">Transmembrane</keyword>
<comment type="subcellular location">
    <subcellularLocation>
        <location evidence="1">Membrane</location>
        <topology evidence="1">Multi-pass membrane protein</topology>
    </subcellularLocation>
</comment>
<accession>E8R2D7</accession>
<feature type="transmembrane region" description="Helical" evidence="8">
    <location>
        <begin position="38"/>
        <end position="55"/>
    </location>
</feature>
<comment type="similarity">
    <text evidence="2">Belongs to the peptidase S54 family.</text>
</comment>
<dbReference type="eggNOG" id="COG0705">
    <property type="taxonomic scope" value="Bacteria"/>
</dbReference>
<evidence type="ECO:0000256" key="3">
    <source>
        <dbReference type="ARBA" id="ARBA00022692"/>
    </source>
</evidence>
<feature type="transmembrane region" description="Helical" evidence="8">
    <location>
        <begin position="132"/>
        <end position="154"/>
    </location>
</feature>
<dbReference type="RefSeq" id="WP_013563711.1">
    <property type="nucleotide sequence ID" value="NC_014962.1"/>
</dbReference>
<reference evidence="10 11" key="2">
    <citation type="journal article" date="2011" name="Stand. Genomic Sci.">
        <title>Complete genome sequence of Isosphaera pallida type strain (IS1B).</title>
        <authorList>
            <consortium name="US DOE Joint Genome Institute (JGI-PGF)"/>
            <person name="Goker M."/>
            <person name="Cleland D."/>
            <person name="Saunders E."/>
            <person name="Lapidus A."/>
            <person name="Nolan M."/>
            <person name="Lucas S."/>
            <person name="Hammon N."/>
            <person name="Deshpande S."/>
            <person name="Cheng J.F."/>
            <person name="Tapia R."/>
            <person name="Han C."/>
            <person name="Goodwin L."/>
            <person name="Pitluck S."/>
            <person name="Liolios K."/>
            <person name="Pagani I."/>
            <person name="Ivanova N."/>
            <person name="Mavromatis K."/>
            <person name="Pati A."/>
            <person name="Chen A."/>
            <person name="Palaniappan K."/>
            <person name="Land M."/>
            <person name="Hauser L."/>
            <person name="Chang Y.J."/>
            <person name="Jeffries C.D."/>
            <person name="Detter J.C."/>
            <person name="Beck B."/>
            <person name="Woyke T."/>
            <person name="Bristow J."/>
            <person name="Eisen J.A."/>
            <person name="Markowitz V."/>
            <person name="Hugenholtz P."/>
            <person name="Kyrpides N.C."/>
            <person name="Klenk H.P."/>
        </authorList>
    </citation>
    <scope>NUCLEOTIDE SEQUENCE [LARGE SCALE GENOMIC DNA]</scope>
    <source>
        <strain evidence="11">ATCC 43644 / DSM 9630 / IS1B</strain>
    </source>
</reference>
<dbReference type="InterPro" id="IPR022764">
    <property type="entry name" value="Peptidase_S54_rhomboid_dom"/>
</dbReference>
<evidence type="ECO:0000313" key="11">
    <source>
        <dbReference type="Proteomes" id="UP000008631"/>
    </source>
</evidence>
<dbReference type="PANTHER" id="PTHR43731">
    <property type="entry name" value="RHOMBOID PROTEASE"/>
    <property type="match status" value="1"/>
</dbReference>
<dbReference type="InterPro" id="IPR050925">
    <property type="entry name" value="Rhomboid_protease_S54"/>
</dbReference>
<evidence type="ECO:0000256" key="7">
    <source>
        <dbReference type="SAM" id="MobiDB-lite"/>
    </source>
</evidence>
<gene>
    <name evidence="10" type="ordered locus">Isop_0832</name>
</gene>
<feature type="region of interest" description="Disordered" evidence="7">
    <location>
        <begin position="1"/>
        <end position="23"/>
    </location>
</feature>
<dbReference type="GO" id="GO:0004252">
    <property type="term" value="F:serine-type endopeptidase activity"/>
    <property type="evidence" value="ECO:0007669"/>
    <property type="project" value="InterPro"/>
</dbReference>
<dbReference type="STRING" id="575540.Isop_0832"/>
<feature type="transmembrane region" description="Helical" evidence="8">
    <location>
        <begin position="217"/>
        <end position="234"/>
    </location>
</feature>
<dbReference type="PANTHER" id="PTHR43731:SF14">
    <property type="entry name" value="PRESENILIN-ASSOCIATED RHOMBOID-LIKE PROTEIN, MITOCHONDRIAL"/>
    <property type="match status" value="1"/>
</dbReference>
<evidence type="ECO:0000256" key="5">
    <source>
        <dbReference type="ARBA" id="ARBA00022989"/>
    </source>
</evidence>
<dbReference type="InterPro" id="IPR035952">
    <property type="entry name" value="Rhomboid-like_sf"/>
</dbReference>
<dbReference type="HOGENOM" id="CLU_620780_0_0_0"/>
<evidence type="ECO:0000256" key="2">
    <source>
        <dbReference type="ARBA" id="ARBA00009045"/>
    </source>
</evidence>
<evidence type="ECO:0000256" key="8">
    <source>
        <dbReference type="SAM" id="Phobius"/>
    </source>
</evidence>
<protein>
    <submittedName>
        <fullName evidence="10">Rhomboid family protein</fullName>
    </submittedName>
</protein>
<sequence>MNTPPPSPTTPPASTHPFPTPAVEPPPGRWDWLRECPATWFLMLVWVTLFGWGLARSGGEWSIRRVLVGEAIRLSVLKDMGASIPSRVVSGQFQRVVTANHLHLNVLHLGLNLLGLYFLGRIVEEWYGAGQFLGVALLIGTGGNAVSAVVRVVLGRGELISVGGSTLVFGLIGLCAVVGMRTHTRYGQHLRQQMFLLLFINGVIGFLVPGVDNLNHAAGAAMGGLVGLGDLWMFHRAGRTINRGIALVAALAVAVSFGVQVQAARAEATRAELLRTLAQLQLSALQNRIQWDALRRNHQMLAAPDLGLNSLTEFQLYFIKRSTGLPRTLRFVGLTPRVRRALRDALRSALESDRIPWDGPDPEARRRLRELIARALFKNPTPEELVEVGELIQKIDRADQAQLEKRLAHLLGTDQVRIVERIEPRQRPAQRARPPDALTKP</sequence>
<dbReference type="KEGG" id="ipa:Isop_0832"/>
<keyword evidence="5 8" id="KW-1133">Transmembrane helix</keyword>
<feature type="transmembrane region" description="Helical" evidence="8">
    <location>
        <begin position="194"/>
        <end position="211"/>
    </location>
</feature>
<organism evidence="10 11">
    <name type="scientific">Isosphaera pallida (strain ATCC 43644 / DSM 9630 / IS1B)</name>
    <dbReference type="NCBI Taxonomy" id="575540"/>
    <lineage>
        <taxon>Bacteria</taxon>
        <taxon>Pseudomonadati</taxon>
        <taxon>Planctomycetota</taxon>
        <taxon>Planctomycetia</taxon>
        <taxon>Isosphaerales</taxon>
        <taxon>Isosphaeraceae</taxon>
        <taxon>Isosphaera</taxon>
    </lineage>
</organism>
<dbReference type="SUPFAM" id="SSF144091">
    <property type="entry name" value="Rhomboid-like"/>
    <property type="match status" value="1"/>
</dbReference>
<dbReference type="GO" id="GO:0016020">
    <property type="term" value="C:membrane"/>
    <property type="evidence" value="ECO:0007669"/>
    <property type="project" value="UniProtKB-SubCell"/>
</dbReference>
<keyword evidence="4" id="KW-0378">Hydrolase</keyword>
<feature type="transmembrane region" description="Helical" evidence="8">
    <location>
        <begin position="160"/>
        <end position="182"/>
    </location>
</feature>
<dbReference type="Pfam" id="PF01694">
    <property type="entry name" value="Rhomboid"/>
    <property type="match status" value="1"/>
</dbReference>
<reference key="1">
    <citation type="submission" date="2010-11" db="EMBL/GenBank/DDBJ databases">
        <title>The complete sequence of chromosome of Isophaera pallida ATCC 43644.</title>
        <authorList>
            <consortium name="US DOE Joint Genome Institute (JGI-PGF)"/>
            <person name="Lucas S."/>
            <person name="Copeland A."/>
            <person name="Lapidus A."/>
            <person name="Bruce D."/>
            <person name="Goodwin L."/>
            <person name="Pitluck S."/>
            <person name="Kyrpides N."/>
            <person name="Mavromatis K."/>
            <person name="Pagani I."/>
            <person name="Ivanova N."/>
            <person name="Saunders E."/>
            <person name="Brettin T."/>
            <person name="Detter J.C."/>
            <person name="Han C."/>
            <person name="Tapia R."/>
            <person name="Land M."/>
            <person name="Hauser L."/>
            <person name="Markowitz V."/>
            <person name="Cheng J.-F."/>
            <person name="Hugenholtz P."/>
            <person name="Woyke T."/>
            <person name="Wu D."/>
            <person name="Eisen J.A."/>
        </authorList>
    </citation>
    <scope>NUCLEOTIDE SEQUENCE</scope>
    <source>
        <strain>ATCC 43644</strain>
    </source>
</reference>
<dbReference type="Proteomes" id="UP000008631">
    <property type="component" value="Chromosome"/>
</dbReference>
<evidence type="ECO:0000259" key="9">
    <source>
        <dbReference type="Pfam" id="PF01694"/>
    </source>
</evidence>
<evidence type="ECO:0000256" key="6">
    <source>
        <dbReference type="ARBA" id="ARBA00023136"/>
    </source>
</evidence>
<dbReference type="AlphaFoldDB" id="E8R2D7"/>
<evidence type="ECO:0000256" key="1">
    <source>
        <dbReference type="ARBA" id="ARBA00004141"/>
    </source>
</evidence>
<evidence type="ECO:0000256" key="4">
    <source>
        <dbReference type="ARBA" id="ARBA00022801"/>
    </source>
</evidence>
<evidence type="ECO:0000313" key="10">
    <source>
        <dbReference type="EMBL" id="ADV61422.1"/>
    </source>
</evidence>
<dbReference type="InParanoid" id="E8R2D7"/>
<keyword evidence="6 8" id="KW-0472">Membrane</keyword>
<proteinExistence type="inferred from homology"/>
<feature type="transmembrane region" description="Helical" evidence="8">
    <location>
        <begin position="241"/>
        <end position="259"/>
    </location>
</feature>
<name>E8R2D7_ISOPI</name>
<dbReference type="EMBL" id="CP002353">
    <property type="protein sequence ID" value="ADV61422.1"/>
    <property type="molecule type" value="Genomic_DNA"/>
</dbReference>
<feature type="region of interest" description="Disordered" evidence="7">
    <location>
        <begin position="422"/>
        <end position="441"/>
    </location>
</feature>
<feature type="compositionally biased region" description="Pro residues" evidence="7">
    <location>
        <begin position="1"/>
        <end position="11"/>
    </location>
</feature>
<feature type="domain" description="Peptidase S54 rhomboid" evidence="9">
    <location>
        <begin position="91"/>
        <end position="228"/>
    </location>
</feature>